<reference evidence="1 2" key="1">
    <citation type="submission" date="2016-10" db="EMBL/GenBank/DDBJ databases">
        <authorList>
            <person name="de Groot N.N."/>
        </authorList>
    </citation>
    <scope>NUCLEOTIDE SEQUENCE [LARGE SCALE GENOMIC DNA]</scope>
    <source>
        <strain evidence="1 2">AA1</strain>
    </source>
</reference>
<dbReference type="Proteomes" id="UP000198870">
    <property type="component" value="Unassembled WGS sequence"/>
</dbReference>
<organism evidence="1 2">
    <name type="scientific">Desulfoluna spongiiphila</name>
    <dbReference type="NCBI Taxonomy" id="419481"/>
    <lineage>
        <taxon>Bacteria</taxon>
        <taxon>Pseudomonadati</taxon>
        <taxon>Thermodesulfobacteriota</taxon>
        <taxon>Desulfobacteria</taxon>
        <taxon>Desulfobacterales</taxon>
        <taxon>Desulfolunaceae</taxon>
        <taxon>Desulfoluna</taxon>
    </lineage>
</organism>
<name>A0A1G5BWG4_9BACT</name>
<dbReference type="AlphaFoldDB" id="A0A1G5BWG4"/>
<evidence type="ECO:0000313" key="2">
    <source>
        <dbReference type="Proteomes" id="UP000198870"/>
    </source>
</evidence>
<dbReference type="EMBL" id="FMUX01000002">
    <property type="protein sequence ID" value="SCX94406.1"/>
    <property type="molecule type" value="Genomic_DNA"/>
</dbReference>
<proteinExistence type="predicted"/>
<dbReference type="Gene3D" id="1.10.3210.10">
    <property type="entry name" value="Hypothetical protein af1432"/>
    <property type="match status" value="1"/>
</dbReference>
<evidence type="ECO:0008006" key="3">
    <source>
        <dbReference type="Google" id="ProtNLM"/>
    </source>
</evidence>
<protein>
    <recommendedName>
        <fullName evidence="3">HD domain-containing protein</fullName>
    </recommendedName>
</protein>
<dbReference type="STRING" id="419481.SAMN05216233_102230"/>
<dbReference type="SUPFAM" id="SSF109604">
    <property type="entry name" value="HD-domain/PDEase-like"/>
    <property type="match status" value="1"/>
</dbReference>
<evidence type="ECO:0000313" key="1">
    <source>
        <dbReference type="EMBL" id="SCX94406.1"/>
    </source>
</evidence>
<sequence length="307" mass="34244">MLQTASAPGQKGNPHRQQPLQATLHYFQAAGVCGTLLPMDETYRQIRQRARELVQTLPEPAFYKEEADALKRSHRLFDRSAELKELISHLEAELDEDFGHGLFHSQKVAIEAGAIVLVERRRSKEHNTADAPCVDRLMFKAHCAGLLHDTMRKHKDHAEKGAAYAEKVLAVLHFPQNEIHEIAFAIACHEAFKTNDAACPTGPDAQLLADALYDADKFRWGPDNFAHTVWDMVSYARIPLPLFMSHYPRALEGIARIKKTFRSQTGKLYGPGFIDIGLDVGKKLYTIIQSEFAPNLGGCTASSSTTP</sequence>
<keyword evidence="2" id="KW-1185">Reference proteome</keyword>
<gene>
    <name evidence="1" type="ORF">SAMN05216233_102230</name>
</gene>
<accession>A0A1G5BWG4</accession>